<keyword evidence="2" id="KW-1185">Reference proteome</keyword>
<evidence type="ECO:0000313" key="1">
    <source>
        <dbReference type="EMBL" id="KAL1495756.1"/>
    </source>
</evidence>
<evidence type="ECO:0008006" key="3">
    <source>
        <dbReference type="Google" id="ProtNLM"/>
    </source>
</evidence>
<reference evidence="1 2" key="1">
    <citation type="journal article" date="2024" name="Science">
        <title>Giant polyketide synthase enzymes in the biosynthesis of giant marine polyether toxins.</title>
        <authorList>
            <person name="Fallon T.R."/>
            <person name="Shende V.V."/>
            <person name="Wierzbicki I.H."/>
            <person name="Pendleton A.L."/>
            <person name="Watervoot N.F."/>
            <person name="Auber R.P."/>
            <person name="Gonzalez D.J."/>
            <person name="Wisecaver J.H."/>
            <person name="Moore B.S."/>
        </authorList>
    </citation>
    <scope>NUCLEOTIDE SEQUENCE [LARGE SCALE GENOMIC DNA]</scope>
    <source>
        <strain evidence="1 2">12B1</strain>
    </source>
</reference>
<gene>
    <name evidence="1" type="ORF">AB1Y20_016618</name>
</gene>
<accession>A0AB34ID89</accession>
<sequence>MLGAYVLAAGMNWRDAAPSSPLARLQMQSKSSAARAGSCSAKEAAVSMLVFECVRRRSSEAHFFAVSDMRQGGAGRGSL</sequence>
<dbReference type="Proteomes" id="UP001515480">
    <property type="component" value="Unassembled WGS sequence"/>
</dbReference>
<evidence type="ECO:0000313" key="2">
    <source>
        <dbReference type="Proteomes" id="UP001515480"/>
    </source>
</evidence>
<protein>
    <recommendedName>
        <fullName evidence="3">Transposase</fullName>
    </recommendedName>
</protein>
<organism evidence="1 2">
    <name type="scientific">Prymnesium parvum</name>
    <name type="common">Toxic golden alga</name>
    <dbReference type="NCBI Taxonomy" id="97485"/>
    <lineage>
        <taxon>Eukaryota</taxon>
        <taxon>Haptista</taxon>
        <taxon>Haptophyta</taxon>
        <taxon>Prymnesiophyceae</taxon>
        <taxon>Prymnesiales</taxon>
        <taxon>Prymnesiaceae</taxon>
        <taxon>Prymnesium</taxon>
    </lineage>
</organism>
<comment type="caution">
    <text evidence="1">The sequence shown here is derived from an EMBL/GenBank/DDBJ whole genome shotgun (WGS) entry which is preliminary data.</text>
</comment>
<dbReference type="AlphaFoldDB" id="A0AB34ID89"/>
<proteinExistence type="predicted"/>
<dbReference type="EMBL" id="JBGBPQ010000031">
    <property type="protein sequence ID" value="KAL1495756.1"/>
    <property type="molecule type" value="Genomic_DNA"/>
</dbReference>
<name>A0AB34ID89_PRYPA</name>